<feature type="region of interest" description="Disordered" evidence="1">
    <location>
        <begin position="1"/>
        <end position="62"/>
    </location>
</feature>
<evidence type="ECO:0000313" key="3">
    <source>
        <dbReference type="Proteomes" id="UP000749311"/>
    </source>
</evidence>
<sequence length="204" mass="21152">MSESAIEPTPLAPVANDAGQQAQAAQTTTPPANGDTPSDNGTRQPDDGTDWKGEARKWESRSRQNFNDLKSLKDEFGAFKTAIGQALGIEQAPADPKELAAQLATSQQQASAARRESAVLRLAAANGANPDALTDSASFLRSVGQIDPDDIQALSEAIKKAVAAHPQYASGPAQAPGAGWRDVTAGGTTQSTDADAEALRILGF</sequence>
<accession>A0ABX0SNY8</accession>
<protein>
    <recommendedName>
        <fullName evidence="4">Scaffolding protein</fullName>
    </recommendedName>
</protein>
<feature type="compositionally biased region" description="Basic and acidic residues" evidence="1">
    <location>
        <begin position="44"/>
        <end position="62"/>
    </location>
</feature>
<dbReference type="Proteomes" id="UP000749311">
    <property type="component" value="Unassembled WGS sequence"/>
</dbReference>
<feature type="compositionally biased region" description="Low complexity" evidence="1">
    <location>
        <begin position="20"/>
        <end position="32"/>
    </location>
</feature>
<evidence type="ECO:0000256" key="1">
    <source>
        <dbReference type="SAM" id="MobiDB-lite"/>
    </source>
</evidence>
<reference evidence="2 3" key="1">
    <citation type="submission" date="2020-02" db="EMBL/GenBank/DDBJ databases">
        <title>Sequencing the genomes of 1000 actinobacteria strains.</title>
        <authorList>
            <person name="Klenk H.-P."/>
        </authorList>
    </citation>
    <scope>NUCLEOTIDE SEQUENCE [LARGE SCALE GENOMIC DNA]</scope>
    <source>
        <strain evidence="2 3">DSM 19609</strain>
    </source>
</reference>
<proteinExistence type="predicted"/>
<name>A0ABX0SNY8_9ACTN</name>
<keyword evidence="3" id="KW-1185">Reference proteome</keyword>
<dbReference type="RefSeq" id="WP_167170993.1">
    <property type="nucleotide sequence ID" value="NZ_BAAAOO010000020.1"/>
</dbReference>
<evidence type="ECO:0000313" key="2">
    <source>
        <dbReference type="EMBL" id="NIH58476.1"/>
    </source>
</evidence>
<gene>
    <name evidence="2" type="ORF">FB473_003171</name>
</gene>
<feature type="region of interest" description="Disordered" evidence="1">
    <location>
        <begin position="169"/>
        <end position="192"/>
    </location>
</feature>
<organism evidence="2 3">
    <name type="scientific">Brooklawnia cerclae</name>
    <dbReference type="NCBI Taxonomy" id="349934"/>
    <lineage>
        <taxon>Bacteria</taxon>
        <taxon>Bacillati</taxon>
        <taxon>Actinomycetota</taxon>
        <taxon>Actinomycetes</taxon>
        <taxon>Propionibacteriales</taxon>
        <taxon>Propionibacteriaceae</taxon>
        <taxon>Brooklawnia</taxon>
    </lineage>
</organism>
<comment type="caution">
    <text evidence="2">The sequence shown here is derived from an EMBL/GenBank/DDBJ whole genome shotgun (WGS) entry which is preliminary data.</text>
</comment>
<evidence type="ECO:0008006" key="4">
    <source>
        <dbReference type="Google" id="ProtNLM"/>
    </source>
</evidence>
<dbReference type="EMBL" id="JAAMOZ010000003">
    <property type="protein sequence ID" value="NIH58476.1"/>
    <property type="molecule type" value="Genomic_DNA"/>
</dbReference>